<keyword evidence="2" id="KW-1185">Reference proteome</keyword>
<sequence length="115" mass="13657">MNERLKETEKERKGLYEMETEVQKEMSGVKGFINVVLILLILLRKSTRLVRFQRLRILLTWANSLLFPNRFCIRLLYVVLEQDYQLCHKYVVLSHEEFMGKFLYGSGLYCSTSSI</sequence>
<dbReference type="Proteomes" id="UP001630127">
    <property type="component" value="Unassembled WGS sequence"/>
</dbReference>
<protein>
    <submittedName>
        <fullName evidence="1">Uncharacterized protein</fullName>
    </submittedName>
</protein>
<organism evidence="1 2">
    <name type="scientific">Cinchona calisaya</name>
    <dbReference type="NCBI Taxonomy" id="153742"/>
    <lineage>
        <taxon>Eukaryota</taxon>
        <taxon>Viridiplantae</taxon>
        <taxon>Streptophyta</taxon>
        <taxon>Embryophyta</taxon>
        <taxon>Tracheophyta</taxon>
        <taxon>Spermatophyta</taxon>
        <taxon>Magnoliopsida</taxon>
        <taxon>eudicotyledons</taxon>
        <taxon>Gunneridae</taxon>
        <taxon>Pentapetalae</taxon>
        <taxon>asterids</taxon>
        <taxon>lamiids</taxon>
        <taxon>Gentianales</taxon>
        <taxon>Rubiaceae</taxon>
        <taxon>Cinchonoideae</taxon>
        <taxon>Cinchoneae</taxon>
        <taxon>Cinchona</taxon>
    </lineage>
</organism>
<dbReference type="EMBL" id="JBJUIK010000007">
    <property type="protein sequence ID" value="KAL3524128.1"/>
    <property type="molecule type" value="Genomic_DNA"/>
</dbReference>
<evidence type="ECO:0000313" key="1">
    <source>
        <dbReference type="EMBL" id="KAL3524128.1"/>
    </source>
</evidence>
<evidence type="ECO:0000313" key="2">
    <source>
        <dbReference type="Proteomes" id="UP001630127"/>
    </source>
</evidence>
<name>A0ABD2ZXV7_9GENT</name>
<reference evidence="1 2" key="1">
    <citation type="submission" date="2024-11" db="EMBL/GenBank/DDBJ databases">
        <title>A near-complete genome assembly of Cinchona calisaya.</title>
        <authorList>
            <person name="Lian D.C."/>
            <person name="Zhao X.W."/>
            <person name="Wei L."/>
        </authorList>
    </citation>
    <scope>NUCLEOTIDE SEQUENCE [LARGE SCALE GENOMIC DNA]</scope>
    <source>
        <tissue evidence="1">Nenye</tissue>
    </source>
</reference>
<comment type="caution">
    <text evidence="1">The sequence shown here is derived from an EMBL/GenBank/DDBJ whole genome shotgun (WGS) entry which is preliminary data.</text>
</comment>
<dbReference type="AlphaFoldDB" id="A0ABD2ZXV7"/>
<gene>
    <name evidence="1" type="ORF">ACH5RR_016962</name>
</gene>
<proteinExistence type="predicted"/>
<accession>A0ABD2ZXV7</accession>